<comment type="caution">
    <text evidence="9">The sequence shown here is derived from an EMBL/GenBank/DDBJ whole genome shotgun (WGS) entry which is preliminary data.</text>
</comment>
<keyword evidence="4 7" id="KW-1133">Transmembrane helix</keyword>
<dbReference type="InterPro" id="IPR020846">
    <property type="entry name" value="MFS_dom"/>
</dbReference>
<keyword evidence="10" id="KW-1185">Reference proteome</keyword>
<feature type="transmembrane region" description="Helical" evidence="7">
    <location>
        <begin position="409"/>
        <end position="437"/>
    </location>
</feature>
<dbReference type="EMBL" id="MU620900">
    <property type="protein sequence ID" value="KAI8582442.1"/>
    <property type="molecule type" value="Genomic_DNA"/>
</dbReference>
<organism evidence="9 10">
    <name type="scientific">Umbelopsis ramanniana AG</name>
    <dbReference type="NCBI Taxonomy" id="1314678"/>
    <lineage>
        <taxon>Eukaryota</taxon>
        <taxon>Fungi</taxon>
        <taxon>Fungi incertae sedis</taxon>
        <taxon>Mucoromycota</taxon>
        <taxon>Mucoromycotina</taxon>
        <taxon>Umbelopsidomycetes</taxon>
        <taxon>Umbelopsidales</taxon>
        <taxon>Umbelopsidaceae</taxon>
        <taxon>Umbelopsis</taxon>
    </lineage>
</organism>
<dbReference type="Pfam" id="PF07690">
    <property type="entry name" value="MFS_1"/>
    <property type="match status" value="1"/>
</dbReference>
<feature type="domain" description="Major facilitator superfamily (MFS) profile" evidence="8">
    <location>
        <begin position="47"/>
        <end position="491"/>
    </location>
</feature>
<dbReference type="PANTHER" id="PTHR43791">
    <property type="entry name" value="PERMEASE-RELATED"/>
    <property type="match status" value="1"/>
</dbReference>
<evidence type="ECO:0000256" key="1">
    <source>
        <dbReference type="ARBA" id="ARBA00004141"/>
    </source>
</evidence>
<name>A0AAD5EFE8_UMBRA</name>
<evidence type="ECO:0000256" key="7">
    <source>
        <dbReference type="SAM" id="Phobius"/>
    </source>
</evidence>
<evidence type="ECO:0000256" key="5">
    <source>
        <dbReference type="ARBA" id="ARBA00023136"/>
    </source>
</evidence>
<evidence type="ECO:0000256" key="2">
    <source>
        <dbReference type="ARBA" id="ARBA00022448"/>
    </source>
</evidence>
<protein>
    <recommendedName>
        <fullName evidence="8">Major facilitator superfamily (MFS) profile domain-containing protein</fullName>
    </recommendedName>
</protein>
<dbReference type="Proteomes" id="UP001206595">
    <property type="component" value="Unassembled WGS sequence"/>
</dbReference>
<evidence type="ECO:0000313" key="9">
    <source>
        <dbReference type="EMBL" id="KAI8582442.1"/>
    </source>
</evidence>
<evidence type="ECO:0000259" key="8">
    <source>
        <dbReference type="PROSITE" id="PS50850"/>
    </source>
</evidence>
<feature type="transmembrane region" description="Helical" evidence="7">
    <location>
        <begin position="179"/>
        <end position="200"/>
    </location>
</feature>
<dbReference type="GO" id="GO:1901604">
    <property type="term" value="F:dethiobiotin transmembrane transporter activity"/>
    <property type="evidence" value="ECO:0007669"/>
    <property type="project" value="TreeGrafter"/>
</dbReference>
<proteinExistence type="predicted"/>
<gene>
    <name evidence="9" type="ORF">K450DRAFT_227208</name>
</gene>
<dbReference type="Gene3D" id="1.20.1250.20">
    <property type="entry name" value="MFS general substrate transporter like domains"/>
    <property type="match status" value="2"/>
</dbReference>
<sequence length="491" mass="54571">MTKPTEVELRPPSLASTVRSRRSRTSNVEPEITPEERKLVRKLDWLIPPWIAILYFLSVEDRANVGFAMTMNKESGHDLATVAGLTARENNIGLGLFYVAYIIFEVPSNLVMTKLNPSLWISRIMVTWGIVVCCMAAISQPWHFYLLRFLLGVCEAGAWPGFAYYMTLWYRPSEVSSRLGITYLAGPVSGAFGGLISAGIQLIDTRGNLYGWQWLFLISGIISVVFGFANFWVLPSRPSSVKRFLKGDEKKLAIERLQYKNMEEDDETKAPQSKYWHGLRERLLDGKTWLFCILYLSPVMAATSLGYFIPKIVQQMGTYNSIQVSLMSVPPYVFGALSVFVTTSLSDRIAIRSWFIISCCVLSFVGFVILSFAPSVGARYFGLMVVAGATYPTVPLTMAWTANSNEGDVAVASATGIVSSMANFGALICTFALYTGWTSDAPRYIGSNMVNGGAMLLAAGSAVILRTWLSRLNKKSIDENNFQTKRKVYLL</sequence>
<accession>A0AAD5EFE8</accession>
<feature type="transmembrane region" description="Helical" evidence="7">
    <location>
        <begin position="212"/>
        <end position="234"/>
    </location>
</feature>
<feature type="transmembrane region" description="Helical" evidence="7">
    <location>
        <begin position="380"/>
        <end position="402"/>
    </location>
</feature>
<evidence type="ECO:0000256" key="6">
    <source>
        <dbReference type="SAM" id="MobiDB-lite"/>
    </source>
</evidence>
<dbReference type="SUPFAM" id="SSF103473">
    <property type="entry name" value="MFS general substrate transporter"/>
    <property type="match status" value="1"/>
</dbReference>
<keyword evidence="5 7" id="KW-0472">Membrane</keyword>
<keyword evidence="2" id="KW-0813">Transport</keyword>
<feature type="transmembrane region" description="Helical" evidence="7">
    <location>
        <begin position="289"/>
        <end position="309"/>
    </location>
</feature>
<feature type="transmembrane region" description="Helical" evidence="7">
    <location>
        <begin position="145"/>
        <end position="167"/>
    </location>
</feature>
<dbReference type="FunFam" id="1.20.1250.20:FF:000018">
    <property type="entry name" value="MFS transporter permease"/>
    <property type="match status" value="1"/>
</dbReference>
<keyword evidence="3 7" id="KW-0812">Transmembrane</keyword>
<dbReference type="PROSITE" id="PS50850">
    <property type="entry name" value="MFS"/>
    <property type="match status" value="1"/>
</dbReference>
<dbReference type="InterPro" id="IPR011701">
    <property type="entry name" value="MFS"/>
</dbReference>
<feature type="transmembrane region" description="Helical" evidence="7">
    <location>
        <begin position="119"/>
        <end position="139"/>
    </location>
</feature>
<comment type="subcellular location">
    <subcellularLocation>
        <location evidence="1">Membrane</location>
        <topology evidence="1">Multi-pass membrane protein</topology>
    </subcellularLocation>
</comment>
<evidence type="ECO:0000313" key="10">
    <source>
        <dbReference type="Proteomes" id="UP001206595"/>
    </source>
</evidence>
<feature type="transmembrane region" description="Helical" evidence="7">
    <location>
        <begin position="354"/>
        <end position="374"/>
    </location>
</feature>
<dbReference type="PANTHER" id="PTHR43791:SF33">
    <property type="entry name" value="VITAMIN H TRANSPORTER 1"/>
    <property type="match status" value="1"/>
</dbReference>
<dbReference type="RefSeq" id="XP_051447446.1">
    <property type="nucleotide sequence ID" value="XM_051586695.1"/>
</dbReference>
<dbReference type="GO" id="GO:0005886">
    <property type="term" value="C:plasma membrane"/>
    <property type="evidence" value="ECO:0007669"/>
    <property type="project" value="TreeGrafter"/>
</dbReference>
<dbReference type="GeneID" id="75912043"/>
<reference evidence="9" key="2">
    <citation type="journal article" date="2022" name="Proc. Natl. Acad. Sci. U.S.A.">
        <title>Diploid-dominant life cycles characterize the early evolution of Fungi.</title>
        <authorList>
            <person name="Amses K.R."/>
            <person name="Simmons D.R."/>
            <person name="Longcore J.E."/>
            <person name="Mondo S.J."/>
            <person name="Seto K."/>
            <person name="Jeronimo G.H."/>
            <person name="Bonds A.E."/>
            <person name="Quandt C.A."/>
            <person name="Davis W.J."/>
            <person name="Chang Y."/>
            <person name="Federici B.A."/>
            <person name="Kuo A."/>
            <person name="LaButti K."/>
            <person name="Pangilinan J."/>
            <person name="Andreopoulos W."/>
            <person name="Tritt A."/>
            <person name="Riley R."/>
            <person name="Hundley H."/>
            <person name="Johnson J."/>
            <person name="Lipzen A."/>
            <person name="Barry K."/>
            <person name="Lang B.F."/>
            <person name="Cuomo C.A."/>
            <person name="Buchler N.E."/>
            <person name="Grigoriev I.V."/>
            <person name="Spatafora J.W."/>
            <person name="Stajich J.E."/>
            <person name="James T.Y."/>
        </authorList>
    </citation>
    <scope>NUCLEOTIDE SEQUENCE</scope>
    <source>
        <strain evidence="9">AG</strain>
    </source>
</reference>
<dbReference type="GO" id="GO:0015225">
    <property type="term" value="F:biotin transmembrane transporter activity"/>
    <property type="evidence" value="ECO:0007669"/>
    <property type="project" value="TreeGrafter"/>
</dbReference>
<dbReference type="InterPro" id="IPR036259">
    <property type="entry name" value="MFS_trans_sf"/>
</dbReference>
<evidence type="ECO:0000256" key="3">
    <source>
        <dbReference type="ARBA" id="ARBA00022692"/>
    </source>
</evidence>
<feature type="region of interest" description="Disordered" evidence="6">
    <location>
        <begin position="1"/>
        <end position="30"/>
    </location>
</feature>
<feature type="transmembrane region" description="Helical" evidence="7">
    <location>
        <begin position="449"/>
        <end position="469"/>
    </location>
</feature>
<feature type="transmembrane region" description="Helical" evidence="7">
    <location>
        <begin position="321"/>
        <end position="342"/>
    </location>
</feature>
<evidence type="ECO:0000256" key="4">
    <source>
        <dbReference type="ARBA" id="ARBA00022989"/>
    </source>
</evidence>
<reference evidence="9" key="1">
    <citation type="submission" date="2021-06" db="EMBL/GenBank/DDBJ databases">
        <authorList>
            <consortium name="DOE Joint Genome Institute"/>
            <person name="Mondo S.J."/>
            <person name="Amses K.R."/>
            <person name="Simmons D.R."/>
            <person name="Longcore J.E."/>
            <person name="Seto K."/>
            <person name="Alves G.H."/>
            <person name="Bonds A.E."/>
            <person name="Quandt C.A."/>
            <person name="Davis W.J."/>
            <person name="Chang Y."/>
            <person name="Letcher P.M."/>
            <person name="Powell M.J."/>
            <person name="Kuo A."/>
            <person name="Labutti K."/>
            <person name="Pangilinan J."/>
            <person name="Andreopoulos W."/>
            <person name="Tritt A."/>
            <person name="Riley R."/>
            <person name="Hundley H."/>
            <person name="Johnson J."/>
            <person name="Lipzen A."/>
            <person name="Barry K."/>
            <person name="Berbee M.L."/>
            <person name="Buchler N.E."/>
            <person name="Grigoriev I.V."/>
            <person name="Spatafora J.W."/>
            <person name="Stajich J.E."/>
            <person name="James T.Y."/>
        </authorList>
    </citation>
    <scope>NUCLEOTIDE SEQUENCE</scope>
    <source>
        <strain evidence="9">AG</strain>
    </source>
</reference>
<dbReference type="GO" id="GO:0015295">
    <property type="term" value="F:solute:proton symporter activity"/>
    <property type="evidence" value="ECO:0007669"/>
    <property type="project" value="TreeGrafter"/>
</dbReference>
<dbReference type="GO" id="GO:1905135">
    <property type="term" value="P:biotin import across plasma membrane"/>
    <property type="evidence" value="ECO:0007669"/>
    <property type="project" value="TreeGrafter"/>
</dbReference>
<dbReference type="AlphaFoldDB" id="A0AAD5EFE8"/>